<dbReference type="AlphaFoldDB" id="U6LMU4"/>
<feature type="coiled-coil region" evidence="4">
    <location>
        <begin position="333"/>
        <end position="419"/>
    </location>
</feature>
<dbReference type="Proteomes" id="UP000030750">
    <property type="component" value="Unassembled WGS sequence"/>
</dbReference>
<dbReference type="VEuPathDB" id="ToxoDB:EBH_0034940"/>
<dbReference type="GO" id="GO:0007030">
    <property type="term" value="P:Golgi organization"/>
    <property type="evidence" value="ECO:0007669"/>
    <property type="project" value="TreeGrafter"/>
</dbReference>
<feature type="compositionally biased region" description="Polar residues" evidence="5">
    <location>
        <begin position="171"/>
        <end position="186"/>
    </location>
</feature>
<evidence type="ECO:0000256" key="4">
    <source>
        <dbReference type="SAM" id="Coils"/>
    </source>
</evidence>
<dbReference type="OrthoDB" id="71227at2759"/>
<feature type="region of interest" description="Disordered" evidence="5">
    <location>
        <begin position="271"/>
        <end position="310"/>
    </location>
</feature>
<feature type="region of interest" description="Disordered" evidence="5">
    <location>
        <begin position="22"/>
        <end position="65"/>
    </location>
</feature>
<proteinExistence type="predicted"/>
<evidence type="ECO:0000313" key="6">
    <source>
        <dbReference type="EMBL" id="CDJ50583.1"/>
    </source>
</evidence>
<feature type="compositionally biased region" description="Low complexity" evidence="5">
    <location>
        <begin position="130"/>
        <end position="144"/>
    </location>
</feature>
<comment type="subcellular location">
    <subcellularLocation>
        <location evidence="1">Golgi apparatus</location>
    </subcellularLocation>
</comment>
<feature type="region of interest" description="Disordered" evidence="5">
    <location>
        <begin position="107"/>
        <end position="152"/>
    </location>
</feature>
<feature type="compositionally biased region" description="Polar residues" evidence="5">
    <location>
        <begin position="281"/>
        <end position="296"/>
    </location>
</feature>
<dbReference type="GO" id="GO:0006888">
    <property type="term" value="P:endoplasmic reticulum to Golgi vesicle-mediated transport"/>
    <property type="evidence" value="ECO:0007669"/>
    <property type="project" value="TreeGrafter"/>
</dbReference>
<feature type="coiled-coil region" evidence="4">
    <location>
        <begin position="444"/>
        <end position="593"/>
    </location>
</feature>
<dbReference type="EMBL" id="HG712307">
    <property type="protein sequence ID" value="CDJ50583.1"/>
    <property type="molecule type" value="Genomic_DNA"/>
</dbReference>
<evidence type="ECO:0000256" key="3">
    <source>
        <dbReference type="ARBA" id="ARBA00023054"/>
    </source>
</evidence>
<feature type="compositionally biased region" description="Basic and acidic residues" evidence="5">
    <location>
        <begin position="646"/>
        <end position="660"/>
    </location>
</feature>
<keyword evidence="2" id="KW-0333">Golgi apparatus</keyword>
<keyword evidence="3 4" id="KW-0175">Coiled coil</keyword>
<feature type="compositionally biased region" description="Low complexity" evidence="5">
    <location>
        <begin position="271"/>
        <end position="280"/>
    </location>
</feature>
<feature type="region of interest" description="Disordered" evidence="5">
    <location>
        <begin position="646"/>
        <end position="666"/>
    </location>
</feature>
<name>U6LMU4_9EIME</name>
<evidence type="ECO:0000256" key="5">
    <source>
        <dbReference type="SAM" id="MobiDB-lite"/>
    </source>
</evidence>
<keyword evidence="7" id="KW-1185">Reference proteome</keyword>
<reference evidence="6" key="2">
    <citation type="submission" date="2013-10" db="EMBL/GenBank/DDBJ databases">
        <authorList>
            <person name="Aslett M."/>
        </authorList>
    </citation>
    <scope>NUCLEOTIDE SEQUENCE [LARGE SCALE GENOMIC DNA]</scope>
    <source>
        <strain evidence="6">Houghton</strain>
    </source>
</reference>
<evidence type="ECO:0000313" key="7">
    <source>
        <dbReference type="Proteomes" id="UP000030750"/>
    </source>
</evidence>
<feature type="region of interest" description="Disordered" evidence="5">
    <location>
        <begin position="167"/>
        <end position="191"/>
    </location>
</feature>
<feature type="compositionally biased region" description="Low complexity" evidence="5">
    <location>
        <begin position="49"/>
        <end position="65"/>
    </location>
</feature>
<dbReference type="PANTHER" id="PTHR18921:SF2">
    <property type="entry name" value="THYROID RECEPTOR-INTERACTING PROTEIN 11"/>
    <property type="match status" value="1"/>
</dbReference>
<evidence type="ECO:0000256" key="2">
    <source>
        <dbReference type="ARBA" id="ARBA00023034"/>
    </source>
</evidence>
<gene>
    <name evidence="6" type="ORF">EBH_0034940</name>
</gene>
<evidence type="ECO:0000256" key="1">
    <source>
        <dbReference type="ARBA" id="ARBA00004555"/>
    </source>
</evidence>
<protein>
    <submittedName>
        <fullName evidence="6">Centrosomal protein, putative</fullName>
    </submittedName>
</protein>
<feature type="compositionally biased region" description="Acidic residues" evidence="5">
    <location>
        <begin position="36"/>
        <end position="48"/>
    </location>
</feature>
<organism evidence="6 7">
    <name type="scientific">Eimeria brunetti</name>
    <dbReference type="NCBI Taxonomy" id="51314"/>
    <lineage>
        <taxon>Eukaryota</taxon>
        <taxon>Sar</taxon>
        <taxon>Alveolata</taxon>
        <taxon>Apicomplexa</taxon>
        <taxon>Conoidasida</taxon>
        <taxon>Coccidia</taxon>
        <taxon>Eucoccidiorida</taxon>
        <taxon>Eimeriorina</taxon>
        <taxon>Eimeriidae</taxon>
        <taxon>Eimeria</taxon>
    </lineage>
</organism>
<dbReference type="PANTHER" id="PTHR18921">
    <property type="entry name" value="MYOSIN HEAVY CHAIN - RELATED"/>
    <property type="match status" value="1"/>
</dbReference>
<reference evidence="6" key="1">
    <citation type="submission" date="2013-10" db="EMBL/GenBank/DDBJ databases">
        <title>Genomic analysis of the causative agents of coccidiosis in chickens.</title>
        <authorList>
            <person name="Reid A.J."/>
            <person name="Blake D."/>
            <person name="Billington K."/>
            <person name="Browne H."/>
            <person name="Dunn M."/>
            <person name="Hung S."/>
            <person name="Kawahara F."/>
            <person name="Miranda-Saavedra D."/>
            <person name="Mourier T."/>
            <person name="Nagra H."/>
            <person name="Otto T.D."/>
            <person name="Rawlings N."/>
            <person name="Sanchez A."/>
            <person name="Sanders M."/>
            <person name="Subramaniam C."/>
            <person name="Tay Y."/>
            <person name="Dear P."/>
            <person name="Doerig C."/>
            <person name="Gruber A."/>
            <person name="Parkinson J."/>
            <person name="Shirley M."/>
            <person name="Wan K.L."/>
            <person name="Berriman M."/>
            <person name="Tomley F."/>
            <person name="Pain A."/>
        </authorList>
    </citation>
    <scope>NUCLEOTIDE SEQUENCE [LARGE SCALE GENOMIC DNA]</scope>
    <source>
        <strain evidence="6">Houghton</strain>
    </source>
</reference>
<dbReference type="GO" id="GO:0005794">
    <property type="term" value="C:Golgi apparatus"/>
    <property type="evidence" value="ECO:0007669"/>
    <property type="project" value="UniProtKB-SubCell"/>
</dbReference>
<accession>U6LMU4</accession>
<feature type="compositionally biased region" description="Low complexity" evidence="5">
    <location>
        <begin position="113"/>
        <end position="123"/>
    </location>
</feature>
<dbReference type="GO" id="GO:0031267">
    <property type="term" value="F:small GTPase binding"/>
    <property type="evidence" value="ECO:0007669"/>
    <property type="project" value="TreeGrafter"/>
</dbReference>
<sequence length="677" mass="75274">MQNAWCAIRGAVNEINAVGSNSTPKQQLMNSGVLLSEEDDEEEDEEQQATEAEAAGRLPPGRDLPLLLQQQQHQHEAVARQLELSEAETAKYAQQLASLRRECRQLRSRLSTQQQQQQQQQQQPEDTDDAVGAAAAAASSRDSSNPGAAHLDDCSQPLQRLAQALRVQASEPASQPDSQPDSQLASQLAAPGADPWDAFEELCSNLEKTVKQAEFVNVEWEHTKKTAQKLVRCAGALAVAAVGAADSGGAPGFPMGAPGFPMGAPGFPMGAPGAPGSAGSSTVVTPRTTEEGTSSGEGPAAASDVSETERRLRQEVAKRLQLQHQTAALHRRVLELTEDLKDSQQMIEEQREAERERTKAAGNEEIERLKTQLGRVTEQLETVRQLYKELLASYEKRQNSKLQDASEELTGENKDLLLQLRSWQASHAAVSHALQEALSELADLRGDAARVHALERELETVKRESGRLEEIREIQSLSEVELIKAHSERDEMEKELQETKMAVEKYARVLKRVQTDHDATVNRLRSELAATQSEMQMMRNDIGANETLKTQFQDLEKRLAEAEQERDLARATAKKYEEDNKTISEGMQKLLQKLHAQVDDQDYFVDKRIIAQMIAKHQEMHGNMKRRDEIFLLICDVLGFSDEERERYGLPRKQSERGREGGSLSEQFVEFLNGEVS</sequence>